<comment type="caution">
    <text evidence="1">The sequence shown here is derived from an EMBL/GenBank/DDBJ whole genome shotgun (WGS) entry which is preliminary data.</text>
</comment>
<dbReference type="InterPro" id="IPR036875">
    <property type="entry name" value="Znf_CCHC_sf"/>
</dbReference>
<dbReference type="Proteomes" id="UP001187471">
    <property type="component" value="Unassembled WGS sequence"/>
</dbReference>
<gene>
    <name evidence="1" type="ORF">RJ640_012735</name>
</gene>
<evidence type="ECO:0000313" key="2">
    <source>
        <dbReference type="Proteomes" id="UP001187471"/>
    </source>
</evidence>
<dbReference type="AlphaFoldDB" id="A0AA88RFR1"/>
<reference evidence="1" key="1">
    <citation type="submission" date="2022-12" db="EMBL/GenBank/DDBJ databases">
        <title>Draft genome assemblies for two species of Escallonia (Escalloniales).</title>
        <authorList>
            <person name="Chanderbali A."/>
            <person name="Dervinis C."/>
            <person name="Anghel I."/>
            <person name="Soltis D."/>
            <person name="Soltis P."/>
            <person name="Zapata F."/>
        </authorList>
    </citation>
    <scope>NUCLEOTIDE SEQUENCE</scope>
    <source>
        <strain evidence="1">UCBG92.1500</strain>
        <tissue evidence="1">Leaf</tissue>
    </source>
</reference>
<accession>A0AA88RFR1</accession>
<dbReference type="SUPFAM" id="SSF57756">
    <property type="entry name" value="Retrovirus zinc finger-like domains"/>
    <property type="match status" value="1"/>
</dbReference>
<evidence type="ECO:0000313" key="1">
    <source>
        <dbReference type="EMBL" id="KAK2988699.1"/>
    </source>
</evidence>
<sequence length="326" mass="35957">MTLFVGYDLLSYVDGTQTAPSSSLPVVNPQTSNSGNQLAVTTPNPDYRLWLRQDNLIRNAIMASVDPAIAEASTRLMTTYANKSQTRIYSLRENLAHLIKGSLSISQYLGEIRSIADELAICGSPMRPKELAIKVLNGLGPDYKEMSATIRARDTPMLFEELHDKLIGHEIFSTIRLPSISSPPLQLSSLNDQTKEDRIATPTMAFVDPSTHKMATPITIPRKTDPTDTSMFAATTGAPSTSPNNKNNSNKPKVQCQLCDKFGHLTKVCHSTTHIALEPQANFASKQHNNSPTNWVMDIGASHHITTDTQNLQAYLEYHGPLRDRL</sequence>
<name>A0AA88RFR1_9ASTE</name>
<dbReference type="GO" id="GO:0003676">
    <property type="term" value="F:nucleic acid binding"/>
    <property type="evidence" value="ECO:0007669"/>
    <property type="project" value="InterPro"/>
</dbReference>
<dbReference type="GO" id="GO:0008270">
    <property type="term" value="F:zinc ion binding"/>
    <property type="evidence" value="ECO:0007669"/>
    <property type="project" value="InterPro"/>
</dbReference>
<organism evidence="1 2">
    <name type="scientific">Escallonia rubra</name>
    <dbReference type="NCBI Taxonomy" id="112253"/>
    <lineage>
        <taxon>Eukaryota</taxon>
        <taxon>Viridiplantae</taxon>
        <taxon>Streptophyta</taxon>
        <taxon>Embryophyta</taxon>
        <taxon>Tracheophyta</taxon>
        <taxon>Spermatophyta</taxon>
        <taxon>Magnoliopsida</taxon>
        <taxon>eudicotyledons</taxon>
        <taxon>Gunneridae</taxon>
        <taxon>Pentapetalae</taxon>
        <taxon>asterids</taxon>
        <taxon>campanulids</taxon>
        <taxon>Escalloniales</taxon>
        <taxon>Escalloniaceae</taxon>
        <taxon>Escallonia</taxon>
    </lineage>
</organism>
<proteinExistence type="predicted"/>
<protein>
    <submittedName>
        <fullName evidence="1">Uncharacterized protein</fullName>
    </submittedName>
</protein>
<keyword evidence="2" id="KW-1185">Reference proteome</keyword>
<dbReference type="EMBL" id="JAVXUO010000831">
    <property type="protein sequence ID" value="KAK2988699.1"/>
    <property type="molecule type" value="Genomic_DNA"/>
</dbReference>
<dbReference type="PANTHER" id="PTHR47481">
    <property type="match status" value="1"/>
</dbReference>
<dbReference type="Pfam" id="PF14223">
    <property type="entry name" value="Retrotran_gag_2"/>
    <property type="match status" value="1"/>
</dbReference>
<dbReference type="PANTHER" id="PTHR47481:SF21">
    <property type="entry name" value="BASIC-LEUCINE ZIPPER TRANSCRIPTION FACTOR Q-RELATED"/>
    <property type="match status" value="1"/>
</dbReference>